<sequence length="88" mass="9555">MMSAICMRTYTDLEQDLSLFDLRLGSFSGSIVAVSYGPEAGSINVPLGIKTVAAGHLVWYDMSDEDTSDEDTYGLVTHMLWFGGGLLN</sequence>
<organism evidence="1">
    <name type="scientific">Timema shepardi</name>
    <name type="common">Walking stick</name>
    <dbReference type="NCBI Taxonomy" id="629360"/>
    <lineage>
        <taxon>Eukaryota</taxon>
        <taxon>Metazoa</taxon>
        <taxon>Ecdysozoa</taxon>
        <taxon>Arthropoda</taxon>
        <taxon>Hexapoda</taxon>
        <taxon>Insecta</taxon>
        <taxon>Pterygota</taxon>
        <taxon>Neoptera</taxon>
        <taxon>Polyneoptera</taxon>
        <taxon>Phasmatodea</taxon>
        <taxon>Timematodea</taxon>
        <taxon>Timematoidea</taxon>
        <taxon>Timematidae</taxon>
        <taxon>Timema</taxon>
    </lineage>
</organism>
<evidence type="ECO:0000313" key="1">
    <source>
        <dbReference type="EMBL" id="CAD7261560.1"/>
    </source>
</evidence>
<reference evidence="1" key="1">
    <citation type="submission" date="2020-11" db="EMBL/GenBank/DDBJ databases">
        <authorList>
            <person name="Tran Van P."/>
        </authorList>
    </citation>
    <scope>NUCLEOTIDE SEQUENCE</scope>
</reference>
<protein>
    <submittedName>
        <fullName evidence="1">Uncharacterized protein</fullName>
    </submittedName>
</protein>
<proteinExistence type="predicted"/>
<name>A0A7R9AW86_TIMSH</name>
<dbReference type="EMBL" id="OC002272">
    <property type="protein sequence ID" value="CAD7261560.1"/>
    <property type="molecule type" value="Genomic_DNA"/>
</dbReference>
<accession>A0A7R9AW86</accession>
<dbReference type="AlphaFoldDB" id="A0A7R9AW86"/>
<gene>
    <name evidence="1" type="ORF">TSIB3V08_LOCUS5693</name>
</gene>